<dbReference type="PANTHER" id="PTHR39166:SF1">
    <property type="entry name" value="BLL1166 PROTEIN"/>
    <property type="match status" value="1"/>
</dbReference>
<proteinExistence type="predicted"/>
<protein>
    <recommendedName>
        <fullName evidence="3">Nucleotidyltransferase family protein</fullName>
    </recommendedName>
</protein>
<dbReference type="Proteomes" id="UP000095256">
    <property type="component" value="Unassembled WGS sequence"/>
</dbReference>
<dbReference type="AlphaFoldDB" id="A0A1E5KUZ8"/>
<name>A0A1E5KUZ8_9ENTE</name>
<dbReference type="Pfam" id="PF06042">
    <property type="entry name" value="NTP_transf_6"/>
    <property type="match status" value="1"/>
</dbReference>
<accession>A0A1E5KUZ8</accession>
<sequence length="190" mass="22760">MTIDEFKNYLVQDQEINDILEIIKKLQLPDCWLCAGTIRNYFWNLFSDVRSKTYISDVDVIFFDKTISYEETTRIEQKLKLNYPMYNWELKNEVYMHQHNQDISIAPYENSQDAISKFPEKCTAIAARKDSKNQLELFAPYGIEDIIQFRVSPTPFFLESELRLDIYKKRVLTKKWQEIWPCLTVDFINN</sequence>
<organism evidence="1 2">
    <name type="scientific">Enterococcus rivorum</name>
    <dbReference type="NCBI Taxonomy" id="762845"/>
    <lineage>
        <taxon>Bacteria</taxon>
        <taxon>Bacillati</taxon>
        <taxon>Bacillota</taxon>
        <taxon>Bacilli</taxon>
        <taxon>Lactobacillales</taxon>
        <taxon>Enterococcaceae</taxon>
        <taxon>Enterococcus</taxon>
    </lineage>
</organism>
<dbReference type="EMBL" id="MIEK01000037">
    <property type="protein sequence ID" value="OEH81716.1"/>
    <property type="molecule type" value="Genomic_DNA"/>
</dbReference>
<gene>
    <name evidence="1" type="ORF">BCR26_15770</name>
</gene>
<dbReference type="InterPro" id="IPR009267">
    <property type="entry name" value="NTP_transf_6"/>
</dbReference>
<comment type="caution">
    <text evidence="1">The sequence shown here is derived from an EMBL/GenBank/DDBJ whole genome shotgun (WGS) entry which is preliminary data.</text>
</comment>
<dbReference type="STRING" id="762845.BCR26_15770"/>
<dbReference type="PANTHER" id="PTHR39166">
    <property type="entry name" value="BLL1166 PROTEIN"/>
    <property type="match status" value="1"/>
</dbReference>
<reference evidence="1 2" key="1">
    <citation type="submission" date="2016-09" db="EMBL/GenBank/DDBJ databases">
        <authorList>
            <person name="Capua I."/>
            <person name="De Benedictis P."/>
            <person name="Joannis T."/>
            <person name="Lombin L.H."/>
            <person name="Cattoli G."/>
        </authorList>
    </citation>
    <scope>NUCLEOTIDE SEQUENCE [LARGE SCALE GENOMIC DNA]</scope>
    <source>
        <strain evidence="1 2">LMG 25899</strain>
    </source>
</reference>
<dbReference type="RefSeq" id="WP_069699332.1">
    <property type="nucleotide sequence ID" value="NZ_JAGGMA010000043.1"/>
</dbReference>
<dbReference type="OrthoDB" id="1901124at2"/>
<evidence type="ECO:0000313" key="1">
    <source>
        <dbReference type="EMBL" id="OEH81716.1"/>
    </source>
</evidence>
<keyword evidence="2" id="KW-1185">Reference proteome</keyword>
<evidence type="ECO:0000313" key="2">
    <source>
        <dbReference type="Proteomes" id="UP000095256"/>
    </source>
</evidence>
<evidence type="ECO:0008006" key="3">
    <source>
        <dbReference type="Google" id="ProtNLM"/>
    </source>
</evidence>